<dbReference type="Proteomes" id="UP000262583">
    <property type="component" value="Chromosome"/>
</dbReference>
<reference evidence="2 3" key="1">
    <citation type="submission" date="2018-05" db="EMBL/GenBank/DDBJ databases">
        <title>A metagenomic window into the 2 km-deep terrestrial subsurface aquifer revealed taxonomically and functionally diverse microbial community comprising novel uncultured bacterial lineages.</title>
        <authorList>
            <person name="Kadnikov V.V."/>
            <person name="Mardanov A.V."/>
            <person name="Beletsky A.V."/>
            <person name="Banks D."/>
            <person name="Pimenov N.V."/>
            <person name="Frank Y.A."/>
            <person name="Karnachuk O.V."/>
            <person name="Ravin N.V."/>
        </authorList>
    </citation>
    <scope>NUCLEOTIDE SEQUENCE [LARGE SCALE GENOMIC DNA]</scope>
    <source>
        <strain evidence="2">BY</strain>
    </source>
</reference>
<sequence>MTYKKGKQQFTKEEIIEILKRNVNLFKDEEEFVDYIVELALYLVEHRMQTQTDSAEGKGEHAHRASESGPIEKRIEPFRRSGISDIELHDLLRQHTREPEIERVMCRVCGAFVPKSAKTCPMCASLIG</sequence>
<proteinExistence type="predicted"/>
<dbReference type="EMBL" id="CP030759">
    <property type="protein sequence ID" value="AXA35846.1"/>
    <property type="molecule type" value="Genomic_DNA"/>
</dbReference>
<evidence type="ECO:0000313" key="2">
    <source>
        <dbReference type="EMBL" id="AXA35846.1"/>
    </source>
</evidence>
<gene>
    <name evidence="2" type="ORF">BRCON_1069</name>
</gene>
<evidence type="ECO:0000313" key="3">
    <source>
        <dbReference type="Proteomes" id="UP000262583"/>
    </source>
</evidence>
<feature type="compositionally biased region" description="Basic and acidic residues" evidence="1">
    <location>
        <begin position="55"/>
        <end position="74"/>
    </location>
</feature>
<dbReference type="KEGG" id="schv:BRCON_1069"/>
<name>A0A2Z4Y4F0_SUMC1</name>
<protein>
    <submittedName>
        <fullName evidence="2">Uncharacterized protein</fullName>
    </submittedName>
</protein>
<accession>A0A2Z4Y4F0</accession>
<feature type="region of interest" description="Disordered" evidence="1">
    <location>
        <begin position="52"/>
        <end position="74"/>
    </location>
</feature>
<dbReference type="AlphaFoldDB" id="A0A2Z4Y4F0"/>
<evidence type="ECO:0000256" key="1">
    <source>
        <dbReference type="SAM" id="MobiDB-lite"/>
    </source>
</evidence>
<organism evidence="2 3">
    <name type="scientific">Sumerlaea chitinivorans</name>
    <dbReference type="NCBI Taxonomy" id="2250252"/>
    <lineage>
        <taxon>Bacteria</taxon>
        <taxon>Candidatus Sumerlaeota</taxon>
        <taxon>Candidatus Sumerlaeia</taxon>
        <taxon>Candidatus Sumerlaeales</taxon>
        <taxon>Candidatus Sumerlaeaceae</taxon>
        <taxon>Candidatus Sumerlaea</taxon>
    </lineage>
</organism>